<organism evidence="1">
    <name type="scientific">marine sediment metagenome</name>
    <dbReference type="NCBI Taxonomy" id="412755"/>
    <lineage>
        <taxon>unclassified sequences</taxon>
        <taxon>metagenomes</taxon>
        <taxon>ecological metagenomes</taxon>
    </lineage>
</organism>
<proteinExistence type="predicted"/>
<accession>X0TUX1</accession>
<sequence length="136" mass="14688">MNSEMIGNADHAAARAFVQVATTAAANGSGSADLEVEAYKFTIAVKRVDEDVSHVRYLGRALWNVMIRVDAMAAERLGLRTGKDLDRLITKHEAGMGAMIVPWGALRAPFAGLSLCTDQTFGEQDGWAPHMITKGR</sequence>
<dbReference type="AlphaFoldDB" id="X0TUX1"/>
<evidence type="ECO:0000313" key="1">
    <source>
        <dbReference type="EMBL" id="GAF91947.1"/>
    </source>
</evidence>
<feature type="non-terminal residue" evidence="1">
    <location>
        <position position="136"/>
    </location>
</feature>
<dbReference type="EMBL" id="BARS01012956">
    <property type="protein sequence ID" value="GAF91947.1"/>
    <property type="molecule type" value="Genomic_DNA"/>
</dbReference>
<comment type="caution">
    <text evidence="1">The sequence shown here is derived from an EMBL/GenBank/DDBJ whole genome shotgun (WGS) entry which is preliminary data.</text>
</comment>
<protein>
    <submittedName>
        <fullName evidence="1">Uncharacterized protein</fullName>
    </submittedName>
</protein>
<reference evidence="1" key="1">
    <citation type="journal article" date="2014" name="Front. Microbiol.">
        <title>High frequency of phylogenetically diverse reductive dehalogenase-homologous genes in deep subseafloor sedimentary metagenomes.</title>
        <authorList>
            <person name="Kawai M."/>
            <person name="Futagami T."/>
            <person name="Toyoda A."/>
            <person name="Takaki Y."/>
            <person name="Nishi S."/>
            <person name="Hori S."/>
            <person name="Arai W."/>
            <person name="Tsubouchi T."/>
            <person name="Morono Y."/>
            <person name="Uchiyama I."/>
            <person name="Ito T."/>
            <person name="Fujiyama A."/>
            <person name="Inagaki F."/>
            <person name="Takami H."/>
        </authorList>
    </citation>
    <scope>NUCLEOTIDE SEQUENCE</scope>
    <source>
        <strain evidence="1">Expedition CK06-06</strain>
    </source>
</reference>
<name>X0TUX1_9ZZZZ</name>
<gene>
    <name evidence="1" type="ORF">S01H1_22800</name>
</gene>